<dbReference type="KEGG" id="csl:COCSUDRAFT_65136"/>
<organism evidence="2 3">
    <name type="scientific">Coccomyxa subellipsoidea (strain C-169)</name>
    <name type="common">Green microalga</name>
    <dbReference type="NCBI Taxonomy" id="574566"/>
    <lineage>
        <taxon>Eukaryota</taxon>
        <taxon>Viridiplantae</taxon>
        <taxon>Chlorophyta</taxon>
        <taxon>core chlorophytes</taxon>
        <taxon>Trebouxiophyceae</taxon>
        <taxon>Trebouxiophyceae incertae sedis</taxon>
        <taxon>Coccomyxaceae</taxon>
        <taxon>Coccomyxa</taxon>
        <taxon>Coccomyxa subellipsoidea</taxon>
    </lineage>
</organism>
<feature type="region of interest" description="Disordered" evidence="1">
    <location>
        <begin position="337"/>
        <end position="457"/>
    </location>
</feature>
<evidence type="ECO:0000313" key="2">
    <source>
        <dbReference type="EMBL" id="EIE25176.1"/>
    </source>
</evidence>
<feature type="compositionally biased region" description="Polar residues" evidence="1">
    <location>
        <begin position="184"/>
        <end position="213"/>
    </location>
</feature>
<protein>
    <submittedName>
        <fullName evidence="2">Uncharacterized protein</fullName>
    </submittedName>
</protein>
<feature type="compositionally biased region" description="Polar residues" evidence="1">
    <location>
        <begin position="161"/>
        <end position="172"/>
    </location>
</feature>
<feature type="compositionally biased region" description="Polar residues" evidence="1">
    <location>
        <begin position="125"/>
        <end position="140"/>
    </location>
</feature>
<dbReference type="GeneID" id="17043178"/>
<feature type="compositionally biased region" description="Polar residues" evidence="1">
    <location>
        <begin position="242"/>
        <end position="252"/>
    </location>
</feature>
<dbReference type="RefSeq" id="XP_005649720.1">
    <property type="nucleotide sequence ID" value="XM_005649663.1"/>
</dbReference>
<feature type="compositionally biased region" description="Low complexity" evidence="1">
    <location>
        <begin position="536"/>
        <end position="559"/>
    </location>
</feature>
<reference evidence="2 3" key="1">
    <citation type="journal article" date="2012" name="Genome Biol.">
        <title>The genome of the polar eukaryotic microalga coccomyxa subellipsoidea reveals traits of cold adaptation.</title>
        <authorList>
            <person name="Blanc G."/>
            <person name="Agarkova I."/>
            <person name="Grimwood J."/>
            <person name="Kuo A."/>
            <person name="Brueggeman A."/>
            <person name="Dunigan D."/>
            <person name="Gurnon J."/>
            <person name="Ladunga I."/>
            <person name="Lindquist E."/>
            <person name="Lucas S."/>
            <person name="Pangilinan J."/>
            <person name="Proschold T."/>
            <person name="Salamov A."/>
            <person name="Schmutz J."/>
            <person name="Weeks D."/>
            <person name="Yamada T."/>
            <person name="Claverie J.M."/>
            <person name="Grigoriev I."/>
            <person name="Van Etten J."/>
            <person name="Lomsadze A."/>
            <person name="Borodovsky M."/>
        </authorList>
    </citation>
    <scope>NUCLEOTIDE SEQUENCE [LARGE SCALE GENOMIC DNA]</scope>
    <source>
        <strain evidence="2 3">C-169</strain>
    </source>
</reference>
<feature type="region of interest" description="Disordered" evidence="1">
    <location>
        <begin position="631"/>
        <end position="672"/>
    </location>
</feature>
<feature type="compositionally biased region" description="Low complexity" evidence="1">
    <location>
        <begin position="413"/>
        <end position="444"/>
    </location>
</feature>
<dbReference type="Proteomes" id="UP000007264">
    <property type="component" value="Unassembled WGS sequence"/>
</dbReference>
<accession>I0Z3F7</accession>
<comment type="caution">
    <text evidence="2">The sequence shown here is derived from an EMBL/GenBank/DDBJ whole genome shotgun (WGS) entry which is preliminary data.</text>
</comment>
<feature type="compositionally biased region" description="Pro residues" evidence="1">
    <location>
        <begin position="345"/>
        <end position="355"/>
    </location>
</feature>
<name>I0Z3F7_COCSC</name>
<proteinExistence type="predicted"/>
<evidence type="ECO:0000256" key="1">
    <source>
        <dbReference type="SAM" id="MobiDB-lite"/>
    </source>
</evidence>
<feature type="region of interest" description="Disordered" evidence="1">
    <location>
        <begin position="522"/>
        <end position="560"/>
    </location>
</feature>
<dbReference type="OrthoDB" id="10558517at2759"/>
<sequence>MTYSLADRAAAEGCPMVEVRRVALNDGSHASLILENGRISKLVSPSGEVARLQWEEDKPSPRQSASFMGPVAENVARWGAPKMQDKELFVSARQFWASLPEAPKGSRKAKSPAEGRSSVMGCSTAGASDTSEVTSPSPKVSSEAKASVACTTDPSRPAAASTANIDSGSSGSDLEGALSRGPADQSQQCCAADFQPSTSEAGLSAEQDTSQLASDEAPCALEAADTQRIPEDSSAAPGAQADSCTASQPNVPQSEQQRQQQEEARPLAAAADASAAPLGTAAGFEPSKSVAKDTLEMLLGDAPKLDLRRMRAEVAGLPQFVSAEDRYELAAGARVKRNCRGAVPRRPPASSPAPAAPADADGWPPRSAIFEPSYGEFRPAADPPGSPPTAAQPQQQQQRKQQEPASNAACQISAEVSSGESVASPAAAGSSAGTSSGDSAVATGPSTHSVTSAARRRHSLADIRRAIAAIPSGTAGLPKQHTGLDLASALLVPAAISTTEKTQKKAKNAGKPTVWRKITAAFNARRVQPQDTSDTGSPAGSAGAARPGSPSSSCSSGGSCTKRTLAQRLFGGRGFGRRVSACSESHSPVKETHPADSPIAVRPMNVKLAPPAAPASPGRVCVEAAARLEQRGVSTPGEQGIATPTSVSSHRSTRRRSSHQDKAQRNRTGMAGRWRLEPCEGALAGMEEVEALLDLPLLQRLAMHRAVELEILETDEALTIVQRGPAVAHTQMESAMHSQVHDRSLLSMSALYKDTARSAKTASNANKDIPLNGSGARIRRRSVYAKNGAVVEETRADSREGVLRSQLTISPDGHLHIRSLQGDPYAAVFHKRIKMSSGGHRIKVEQKFQLLAPGVLPVKYHSIWHRIEDENSASSANAATQQETVL</sequence>
<dbReference type="EMBL" id="AGSI01000004">
    <property type="protein sequence ID" value="EIE25176.1"/>
    <property type="molecule type" value="Genomic_DNA"/>
</dbReference>
<keyword evidence="3" id="KW-1185">Reference proteome</keyword>
<feature type="compositionally biased region" description="Low complexity" evidence="1">
    <location>
        <begin position="356"/>
        <end position="366"/>
    </location>
</feature>
<feature type="region of interest" description="Disordered" evidence="1">
    <location>
        <begin position="102"/>
        <end position="291"/>
    </location>
</feature>
<gene>
    <name evidence="2" type="ORF">COCSUDRAFT_65136</name>
</gene>
<dbReference type="AlphaFoldDB" id="I0Z3F7"/>
<evidence type="ECO:0000313" key="3">
    <source>
        <dbReference type="Proteomes" id="UP000007264"/>
    </source>
</evidence>
<feature type="compositionally biased region" description="Low complexity" evidence="1">
    <location>
        <begin position="388"/>
        <end position="405"/>
    </location>
</feature>
<feature type="compositionally biased region" description="Low complexity" evidence="1">
    <location>
        <begin position="266"/>
        <end position="283"/>
    </location>
</feature>